<reference evidence="3" key="1">
    <citation type="journal article" date="2019" name="Int. J. Syst. Evol. Microbiol.">
        <title>The Global Catalogue of Microorganisms (GCM) 10K type strain sequencing project: providing services to taxonomists for standard genome sequencing and annotation.</title>
        <authorList>
            <consortium name="The Broad Institute Genomics Platform"/>
            <consortium name="The Broad Institute Genome Sequencing Center for Infectious Disease"/>
            <person name="Wu L."/>
            <person name="Ma J."/>
        </authorList>
    </citation>
    <scope>NUCLEOTIDE SEQUENCE [LARGE SCALE GENOMIC DNA]</scope>
    <source>
        <strain evidence="3">JCM 17190</strain>
    </source>
</reference>
<keyword evidence="3" id="KW-1185">Reference proteome</keyword>
<dbReference type="Pfam" id="PF20056">
    <property type="entry name" value="DUF6455"/>
    <property type="match status" value="1"/>
</dbReference>
<feature type="domain" description="DUF6455" evidence="1">
    <location>
        <begin position="11"/>
        <end position="85"/>
    </location>
</feature>
<organism evidence="2 3">
    <name type="scientific">Celeribacter arenosi</name>
    <dbReference type="NCBI Taxonomy" id="792649"/>
    <lineage>
        <taxon>Bacteria</taxon>
        <taxon>Pseudomonadati</taxon>
        <taxon>Pseudomonadota</taxon>
        <taxon>Alphaproteobacteria</taxon>
        <taxon>Rhodobacterales</taxon>
        <taxon>Roseobacteraceae</taxon>
        <taxon>Celeribacter</taxon>
    </lineage>
</organism>
<name>A0ABP7K3J8_9RHOB</name>
<protein>
    <recommendedName>
        <fullName evidence="1">DUF6455 domain-containing protein</fullName>
    </recommendedName>
</protein>
<dbReference type="InterPro" id="IPR045601">
    <property type="entry name" value="DUF6455"/>
</dbReference>
<evidence type="ECO:0000313" key="3">
    <source>
        <dbReference type="Proteomes" id="UP001399917"/>
    </source>
</evidence>
<dbReference type="RefSeq" id="WP_344845408.1">
    <property type="nucleotide sequence ID" value="NZ_BAABDF010000006.1"/>
</dbReference>
<proteinExistence type="predicted"/>
<comment type="caution">
    <text evidence="2">The sequence shown here is derived from an EMBL/GenBank/DDBJ whole genome shotgun (WGS) entry which is preliminary data.</text>
</comment>
<dbReference type="Proteomes" id="UP001399917">
    <property type="component" value="Unassembled WGS sequence"/>
</dbReference>
<sequence length="103" mass="11384">MTLDIQPRPGQACLMHGMADRLGADVEIAARSGEISQGELSDMVTRCGQCTKHDDCIIWLIEHQGRQEAAPDYCLNTHELQYVRAVQSDLIKDPDQDTGQDTG</sequence>
<evidence type="ECO:0000259" key="1">
    <source>
        <dbReference type="Pfam" id="PF20056"/>
    </source>
</evidence>
<dbReference type="EMBL" id="BAABDF010000006">
    <property type="protein sequence ID" value="GAA3864372.1"/>
    <property type="molecule type" value="Genomic_DNA"/>
</dbReference>
<evidence type="ECO:0000313" key="2">
    <source>
        <dbReference type="EMBL" id="GAA3864372.1"/>
    </source>
</evidence>
<gene>
    <name evidence="2" type="ORF">GCM10022404_13400</name>
</gene>
<accession>A0ABP7K3J8</accession>